<dbReference type="Proteomes" id="UP000005268">
    <property type="component" value="Chromosome"/>
</dbReference>
<evidence type="ECO:0000256" key="3">
    <source>
        <dbReference type="ARBA" id="ARBA00023163"/>
    </source>
</evidence>
<evidence type="ECO:0000259" key="5">
    <source>
        <dbReference type="PROSITE" id="PS51078"/>
    </source>
</evidence>
<dbReference type="Pfam" id="PF09339">
    <property type="entry name" value="HTH_IclR"/>
    <property type="match status" value="1"/>
</dbReference>
<dbReference type="Gene3D" id="1.10.10.10">
    <property type="entry name" value="Winged helix-like DNA-binding domain superfamily/Winged helix DNA-binding domain"/>
    <property type="match status" value="1"/>
</dbReference>
<dbReference type="PATRIC" id="fig|231023.4.peg.176"/>
<dbReference type="InterPro" id="IPR036390">
    <property type="entry name" value="WH_DNA-bd_sf"/>
</dbReference>
<evidence type="ECO:0000313" key="7">
    <source>
        <dbReference type="Proteomes" id="UP000005268"/>
    </source>
</evidence>
<feature type="domain" description="HTH iclR-type" evidence="4">
    <location>
        <begin position="49"/>
        <end position="111"/>
    </location>
</feature>
<dbReference type="InterPro" id="IPR005471">
    <property type="entry name" value="Tscrpt_reg_IclR_N"/>
</dbReference>
<evidence type="ECO:0000256" key="1">
    <source>
        <dbReference type="ARBA" id="ARBA00023015"/>
    </source>
</evidence>
<dbReference type="InterPro" id="IPR050707">
    <property type="entry name" value="HTH_MetabolicPath_Reg"/>
</dbReference>
<proteinExistence type="predicted"/>
<evidence type="ECO:0000256" key="2">
    <source>
        <dbReference type="ARBA" id="ARBA00023125"/>
    </source>
</evidence>
<dbReference type="InterPro" id="IPR029016">
    <property type="entry name" value="GAF-like_dom_sf"/>
</dbReference>
<dbReference type="HOGENOM" id="CLU_062618_6_1_6"/>
<reference evidence="6 7" key="1">
    <citation type="journal article" date="2012" name="J. Bacteriol.">
        <title>Complete Genome Sequence of the Naphthalene-Degrading Pseudomonas putida Strain ND6.</title>
        <authorList>
            <person name="Li S."/>
            <person name="Zhao H."/>
            <person name="Li Y."/>
            <person name="Niu S."/>
            <person name="Cai B."/>
        </authorList>
    </citation>
    <scope>NUCLEOTIDE SEQUENCE [LARGE SCALE GENOMIC DNA]</scope>
    <source>
        <strain evidence="6 7">ND6</strain>
    </source>
</reference>
<keyword evidence="3" id="KW-0804">Transcription</keyword>
<dbReference type="GO" id="GO:0003677">
    <property type="term" value="F:DNA binding"/>
    <property type="evidence" value="ECO:0007669"/>
    <property type="project" value="UniProtKB-KW"/>
</dbReference>
<keyword evidence="2" id="KW-0238">DNA-binding</keyword>
<dbReference type="EMBL" id="CP003588">
    <property type="protein sequence ID" value="AFK66979.1"/>
    <property type="molecule type" value="Genomic_DNA"/>
</dbReference>
<dbReference type="AlphaFoldDB" id="I3UNA8"/>
<dbReference type="InterPro" id="IPR014757">
    <property type="entry name" value="Tscrpt_reg_IclR_C"/>
</dbReference>
<protein>
    <submittedName>
        <fullName evidence="6">IclR family transcriptional regulator</fullName>
    </submittedName>
</protein>
<dbReference type="SUPFAM" id="SSF55781">
    <property type="entry name" value="GAF domain-like"/>
    <property type="match status" value="1"/>
</dbReference>
<dbReference type="PANTHER" id="PTHR30136">
    <property type="entry name" value="HELIX-TURN-HELIX TRANSCRIPTIONAL REGULATOR, ICLR FAMILY"/>
    <property type="match status" value="1"/>
</dbReference>
<dbReference type="Gene3D" id="3.30.450.40">
    <property type="match status" value="1"/>
</dbReference>
<dbReference type="KEGG" id="ppi:YSA_00378"/>
<feature type="domain" description="IclR-ED" evidence="5">
    <location>
        <begin position="112"/>
        <end position="299"/>
    </location>
</feature>
<dbReference type="PANTHER" id="PTHR30136:SF35">
    <property type="entry name" value="HTH-TYPE TRANSCRIPTIONAL REGULATOR RV1719"/>
    <property type="match status" value="1"/>
</dbReference>
<keyword evidence="1" id="KW-0805">Transcription regulation</keyword>
<gene>
    <name evidence="6" type="ORF">YSA_00378</name>
</gene>
<accession>I3UNA8</accession>
<organism evidence="6 7">
    <name type="scientific">Pseudomonas putida ND6</name>
    <dbReference type="NCBI Taxonomy" id="231023"/>
    <lineage>
        <taxon>Bacteria</taxon>
        <taxon>Pseudomonadati</taxon>
        <taxon>Pseudomonadota</taxon>
        <taxon>Gammaproteobacteria</taxon>
        <taxon>Pseudomonadales</taxon>
        <taxon>Pseudomonadaceae</taxon>
        <taxon>Pseudomonas</taxon>
    </lineage>
</organism>
<dbReference type="PROSITE" id="PS51077">
    <property type="entry name" value="HTH_ICLR"/>
    <property type="match status" value="1"/>
</dbReference>
<sequence length="304" mass="32915">MVLQGQVGHVRQELGDHRTFEVGRAALASDDVESSSRIRKKSGTCDMAGSQIERAFSLVESLTGEPQGLPLQTLAERLDIPKSAAHRMLTELVRLGYVRQNRENSRYQLSAKLVALGFRYLASNGADIIQPILDRLAQDSGELVRLGVIDGARQTWIAKSQGARSGLRYDPDMGRDAPLFYTASGHAWLASLDDEQALQMVLRQGIADPEQFGPNAPRSTDELLAYLHRARERGYAWVEETSAIGTSALAAVVRRPQSDEVIGVLSIAGPSARLAQSRLTALAPLLLSAAEELSAASPASELFA</sequence>
<dbReference type="FunFam" id="1.10.10.10:FF:000056">
    <property type="entry name" value="IclR family transcriptional regulator"/>
    <property type="match status" value="1"/>
</dbReference>
<dbReference type="Pfam" id="PF01614">
    <property type="entry name" value="IclR_C"/>
    <property type="match status" value="1"/>
</dbReference>
<evidence type="ECO:0000313" key="6">
    <source>
        <dbReference type="EMBL" id="AFK66979.1"/>
    </source>
</evidence>
<name>I3UNA8_PSEPU</name>
<evidence type="ECO:0000259" key="4">
    <source>
        <dbReference type="PROSITE" id="PS51077"/>
    </source>
</evidence>
<dbReference type="InterPro" id="IPR036388">
    <property type="entry name" value="WH-like_DNA-bd_sf"/>
</dbReference>
<dbReference type="SUPFAM" id="SSF46785">
    <property type="entry name" value="Winged helix' DNA-binding domain"/>
    <property type="match status" value="1"/>
</dbReference>
<dbReference type="PROSITE" id="PS51078">
    <property type="entry name" value="ICLR_ED"/>
    <property type="match status" value="1"/>
</dbReference>
<dbReference type="GO" id="GO:0045892">
    <property type="term" value="P:negative regulation of DNA-templated transcription"/>
    <property type="evidence" value="ECO:0007669"/>
    <property type="project" value="TreeGrafter"/>
</dbReference>
<dbReference type="GO" id="GO:0003700">
    <property type="term" value="F:DNA-binding transcription factor activity"/>
    <property type="evidence" value="ECO:0007669"/>
    <property type="project" value="TreeGrafter"/>
</dbReference>
<dbReference type="SMART" id="SM00346">
    <property type="entry name" value="HTH_ICLR"/>
    <property type="match status" value="1"/>
</dbReference>